<feature type="transmembrane region" description="Helical" evidence="4">
    <location>
        <begin position="26"/>
        <end position="48"/>
    </location>
</feature>
<dbReference type="Proteomes" id="UP001055025">
    <property type="component" value="Unassembled WGS sequence"/>
</dbReference>
<name>A0AAV5AZA8_9ACTN</name>
<comment type="caution">
    <text evidence="5">The sequence shown here is derived from an EMBL/GenBank/DDBJ whole genome shotgun (WGS) entry which is preliminary data.</text>
</comment>
<sequence>MKSNRSNQVSPKTRSSLDRLMDLARWTPFVAAVIVLLYALLATGLVNVQARRSLMAAQNTAVLGLGYPPYHMGPVTDITYSGPDSAGMLQVNLFSHILHDQEAGTLVMDEIRPYEDGLVSGWYYAFDGDLFSFETGGLWACWVDTTFPVFAVRASTAVLAAMAALASLAVRHACRQARGALAGERDRARHAFSRASHSMKAPLAVIQGCADGLEDGVVNRDEAVAAISDEVRRAAAMANQVLQKALVEEGAVGPDLNRRKVCDLLDAVAPHLEGVRIEQKSVPDEATAICDEDYIIALFNILEGGGCSSVVASWEGGALSLAAALDDTATMPEGYGLGLDLAALLVEQQGGAFDVSKEDGRVRVKITLCP</sequence>
<keyword evidence="6" id="KW-1185">Reference proteome</keyword>
<evidence type="ECO:0000313" key="6">
    <source>
        <dbReference type="Proteomes" id="UP001055025"/>
    </source>
</evidence>
<evidence type="ECO:0000313" key="5">
    <source>
        <dbReference type="EMBL" id="GJM54458.1"/>
    </source>
</evidence>
<dbReference type="Gene3D" id="1.10.287.130">
    <property type="match status" value="1"/>
</dbReference>
<evidence type="ECO:0000256" key="4">
    <source>
        <dbReference type="SAM" id="Phobius"/>
    </source>
</evidence>
<comment type="catalytic activity">
    <reaction evidence="1">
        <text>ATP + protein L-histidine = ADP + protein N-phospho-L-histidine.</text>
        <dbReference type="EC" id="2.7.13.3"/>
    </reaction>
</comment>
<dbReference type="EMBL" id="BQKC01000001">
    <property type="protein sequence ID" value="GJM54458.1"/>
    <property type="molecule type" value="Genomic_DNA"/>
</dbReference>
<dbReference type="GO" id="GO:0005886">
    <property type="term" value="C:plasma membrane"/>
    <property type="evidence" value="ECO:0007669"/>
    <property type="project" value="UniProtKB-SubCell"/>
</dbReference>
<keyword evidence="4" id="KW-0812">Transmembrane</keyword>
<dbReference type="AlphaFoldDB" id="A0AAV5AZA8"/>
<dbReference type="CDD" id="cd00082">
    <property type="entry name" value="HisKA"/>
    <property type="match status" value="1"/>
</dbReference>
<dbReference type="InterPro" id="IPR036097">
    <property type="entry name" value="HisK_dim/P_sf"/>
</dbReference>
<gene>
    <name evidence="5" type="ORF">ATOP_01130</name>
</gene>
<accession>A0AAV5AZA8</accession>
<keyword evidence="4" id="KW-1133">Transmembrane helix</keyword>
<dbReference type="InterPro" id="IPR003661">
    <property type="entry name" value="HisK_dim/P_dom"/>
</dbReference>
<dbReference type="RefSeq" id="WP_265590444.1">
    <property type="nucleotide sequence ID" value="NZ_BQKC01000001.1"/>
</dbReference>
<evidence type="ECO:0000256" key="2">
    <source>
        <dbReference type="ARBA" id="ARBA00004236"/>
    </source>
</evidence>
<organism evidence="5 6">
    <name type="scientific">Granulimonas faecalis</name>
    <dbReference type="NCBI Taxonomy" id="2894155"/>
    <lineage>
        <taxon>Bacteria</taxon>
        <taxon>Bacillati</taxon>
        <taxon>Actinomycetota</taxon>
        <taxon>Coriobacteriia</taxon>
        <taxon>Coriobacteriales</taxon>
        <taxon>Kribbibacteriaceae</taxon>
        <taxon>Granulimonas</taxon>
    </lineage>
</organism>
<dbReference type="GO" id="GO:0000155">
    <property type="term" value="F:phosphorelay sensor kinase activity"/>
    <property type="evidence" value="ECO:0007669"/>
    <property type="project" value="InterPro"/>
</dbReference>
<comment type="subcellular location">
    <subcellularLocation>
        <location evidence="2">Cell membrane</location>
    </subcellularLocation>
</comment>
<dbReference type="SUPFAM" id="SSF47384">
    <property type="entry name" value="Homodimeric domain of signal transducing histidine kinase"/>
    <property type="match status" value="1"/>
</dbReference>
<proteinExistence type="predicted"/>
<keyword evidence="4" id="KW-0472">Membrane</keyword>
<protein>
    <recommendedName>
        <fullName evidence="3">histidine kinase</fullName>
        <ecNumber evidence="3">2.7.13.3</ecNumber>
    </recommendedName>
</protein>
<evidence type="ECO:0000256" key="3">
    <source>
        <dbReference type="ARBA" id="ARBA00012438"/>
    </source>
</evidence>
<evidence type="ECO:0000256" key="1">
    <source>
        <dbReference type="ARBA" id="ARBA00000085"/>
    </source>
</evidence>
<reference evidence="5" key="1">
    <citation type="journal article" date="2022" name="Int. J. Syst. Evol. Microbiol.">
        <title>Granulimonas faecalis gen. nov., sp. nov., and Leptogranulimonas caecicola gen. nov., sp. nov., novel lactate-producing Atopobiaceae bacteria isolated from mouse intestines, and an emended description of the family Atopobiaceae.</title>
        <authorList>
            <person name="Morinaga K."/>
            <person name="Kusada H."/>
            <person name="Sakamoto S."/>
            <person name="Murakami T."/>
            <person name="Toyoda A."/>
            <person name="Mori H."/>
            <person name="Meng X.Y."/>
            <person name="Takashino M."/>
            <person name="Murotomi K."/>
            <person name="Tamaki H."/>
        </authorList>
    </citation>
    <scope>NUCLEOTIDE SEQUENCE</scope>
    <source>
        <strain evidence="5">OPF53</strain>
    </source>
</reference>
<dbReference type="EC" id="2.7.13.3" evidence="3"/>